<keyword evidence="12" id="KW-0238">DNA-binding</keyword>
<comment type="similarity">
    <text evidence="2">Belongs to the nanoviruses/circoviruses replication-associated protein family.</text>
</comment>
<evidence type="ECO:0000256" key="13">
    <source>
        <dbReference type="ARBA" id="ARBA00023268"/>
    </source>
</evidence>
<dbReference type="SUPFAM" id="SSF52540">
    <property type="entry name" value="P-loop containing nucleoside triphosphate hydrolases"/>
    <property type="match status" value="1"/>
</dbReference>
<dbReference type="Pfam" id="PF00910">
    <property type="entry name" value="RNA_helicase"/>
    <property type="match status" value="1"/>
</dbReference>
<evidence type="ECO:0000256" key="5">
    <source>
        <dbReference type="ARBA" id="ARBA00022705"/>
    </source>
</evidence>
<dbReference type="InterPro" id="IPR027417">
    <property type="entry name" value="P-loop_NTPase"/>
</dbReference>
<keyword evidence="10" id="KW-0378">Hydrolase</keyword>
<dbReference type="EMBL" id="MN379564">
    <property type="protein sequence ID" value="QIR82159.1"/>
    <property type="molecule type" value="Genomic_DNA"/>
</dbReference>
<dbReference type="GO" id="GO:0016787">
    <property type="term" value="F:hydrolase activity"/>
    <property type="evidence" value="ECO:0007669"/>
    <property type="project" value="UniProtKB-KW"/>
</dbReference>
<dbReference type="GO" id="GO:0046872">
    <property type="term" value="F:metal ion binding"/>
    <property type="evidence" value="ECO:0007669"/>
    <property type="project" value="UniProtKB-KW"/>
</dbReference>
<evidence type="ECO:0000256" key="1">
    <source>
        <dbReference type="ARBA" id="ARBA00001936"/>
    </source>
</evidence>
<dbReference type="InterPro" id="IPR049912">
    <property type="entry name" value="CRESS_DNA_REP"/>
</dbReference>
<keyword evidence="6" id="KW-0540">Nuclease</keyword>
<evidence type="ECO:0000256" key="7">
    <source>
        <dbReference type="ARBA" id="ARBA00022723"/>
    </source>
</evidence>
<dbReference type="GO" id="GO:0000166">
    <property type="term" value="F:nucleotide binding"/>
    <property type="evidence" value="ECO:0007669"/>
    <property type="project" value="UniProtKB-KW"/>
</dbReference>
<keyword evidence="3" id="KW-0808">Transferase</keyword>
<keyword evidence="9" id="KW-0255">Endonuclease</keyword>
<feature type="domain" description="CRESS-DNA virus Rep endonuclease" evidence="16">
    <location>
        <begin position="3"/>
        <end position="100"/>
    </location>
</feature>
<evidence type="ECO:0000256" key="3">
    <source>
        <dbReference type="ARBA" id="ARBA00022679"/>
    </source>
</evidence>
<dbReference type="GO" id="GO:0004519">
    <property type="term" value="F:endonuclease activity"/>
    <property type="evidence" value="ECO:0007669"/>
    <property type="project" value="UniProtKB-KW"/>
</dbReference>
<dbReference type="GO" id="GO:0006260">
    <property type="term" value="P:DNA replication"/>
    <property type="evidence" value="ECO:0007669"/>
    <property type="project" value="UniProtKB-KW"/>
</dbReference>
<keyword evidence="11" id="KW-0190">Covalent protein-DNA linkage</keyword>
<keyword evidence="7" id="KW-0479">Metal-binding</keyword>
<evidence type="ECO:0000256" key="4">
    <source>
        <dbReference type="ARBA" id="ARBA00022695"/>
    </source>
</evidence>
<evidence type="ECO:0000256" key="11">
    <source>
        <dbReference type="ARBA" id="ARBA00023124"/>
    </source>
</evidence>
<evidence type="ECO:0000256" key="6">
    <source>
        <dbReference type="ARBA" id="ARBA00022722"/>
    </source>
</evidence>
<evidence type="ECO:0000313" key="17">
    <source>
        <dbReference type="EMBL" id="QIR82159.1"/>
    </source>
</evidence>
<reference evidence="17" key="1">
    <citation type="submission" date="2019-08" db="EMBL/GenBank/DDBJ databases">
        <title>Identification of single stranded DNA viruses in chicken tracheal swab swabs.</title>
        <authorList>
            <person name="Chrzastek K."/>
            <person name="Kapczynski D."/>
            <person name="Kulkarni A."/>
            <person name="Chappell L."/>
            <person name="Schmidlin K."/>
            <person name="Varsani A."/>
        </authorList>
    </citation>
    <scope>NUCLEOTIDE SEQUENCE</scope>
    <source>
        <strain evidence="17">Mg5_14730</strain>
    </source>
</reference>
<keyword evidence="13" id="KW-0511">Multifunctional enzyme</keyword>
<keyword evidence="5" id="KW-0235">DNA replication</keyword>
<dbReference type="Pfam" id="PF02407">
    <property type="entry name" value="Viral_Rep"/>
    <property type="match status" value="1"/>
</dbReference>
<evidence type="ECO:0000256" key="12">
    <source>
        <dbReference type="ARBA" id="ARBA00023125"/>
    </source>
</evidence>
<evidence type="ECO:0000259" key="16">
    <source>
        <dbReference type="PROSITE" id="PS52020"/>
    </source>
</evidence>
<keyword evidence="4" id="KW-0548">Nucleotidyltransferase</keyword>
<evidence type="ECO:0000256" key="2">
    <source>
        <dbReference type="ARBA" id="ARBA00008545"/>
    </source>
</evidence>
<dbReference type="GO" id="GO:0003723">
    <property type="term" value="F:RNA binding"/>
    <property type="evidence" value="ECO:0007669"/>
    <property type="project" value="InterPro"/>
</dbReference>
<accession>A0A6G9W278</accession>
<dbReference type="Gene3D" id="3.40.1310.20">
    <property type="match status" value="1"/>
</dbReference>
<dbReference type="InterPro" id="IPR000605">
    <property type="entry name" value="Helicase_SF3_ssDNA/RNA_vir"/>
</dbReference>
<sequence length="282" mass="32375">MTSSRKRDYCFTINNPTDSDVEELDSLQKQSKVRYLIIGREVGEEGTPHLQCYIYFHNAVAFSAVKKCLSRAHIEACRGSPEQNIAYCSKGGDFAEFGDRPVSQKRKGEFGAEYWESNKQLAISGQLDDVDPRLFITHYRALKSIAADYHPMPPDNEDFDNHWYYGPTGCGKSYKARSENPGHYLKMCNKWWDGYNNEDVAIIEDFDKAHAVLGHHLKIWSDRYAFPAEVKGSHCNLRPKKIIVTSNWHPSEIWSDSQTLDPILRRFKVLRFTNLGPYSPAI</sequence>
<dbReference type="GO" id="GO:0003724">
    <property type="term" value="F:RNA helicase activity"/>
    <property type="evidence" value="ECO:0007669"/>
    <property type="project" value="InterPro"/>
</dbReference>
<dbReference type="SUPFAM" id="SSF55464">
    <property type="entry name" value="Origin of replication-binding domain, RBD-like"/>
    <property type="match status" value="1"/>
</dbReference>
<protein>
    <recommendedName>
        <fullName evidence="14">ATP-dependent helicase Rep</fullName>
    </recommendedName>
    <alternativeName>
        <fullName evidence="15">RepP</fullName>
    </alternativeName>
</protein>
<evidence type="ECO:0000256" key="8">
    <source>
        <dbReference type="ARBA" id="ARBA00022741"/>
    </source>
</evidence>
<evidence type="ECO:0000256" key="9">
    <source>
        <dbReference type="ARBA" id="ARBA00022759"/>
    </source>
</evidence>
<comment type="cofactor">
    <cofactor evidence="1">
        <name>Mn(2+)</name>
        <dbReference type="ChEBI" id="CHEBI:29035"/>
    </cofactor>
</comment>
<evidence type="ECO:0000256" key="15">
    <source>
        <dbReference type="ARBA" id="ARBA00032243"/>
    </source>
</evidence>
<evidence type="ECO:0000256" key="10">
    <source>
        <dbReference type="ARBA" id="ARBA00022801"/>
    </source>
</evidence>
<dbReference type="PROSITE" id="PS52020">
    <property type="entry name" value="CRESS_DNA_REP"/>
    <property type="match status" value="1"/>
</dbReference>
<dbReference type="GO" id="GO:0003677">
    <property type="term" value="F:DNA binding"/>
    <property type="evidence" value="ECO:0007669"/>
    <property type="project" value="UniProtKB-KW"/>
</dbReference>
<evidence type="ECO:0000256" key="14">
    <source>
        <dbReference type="ARBA" id="ARBA00030754"/>
    </source>
</evidence>
<organism evidence="17">
    <name type="scientific">unidentified</name>
    <dbReference type="NCBI Taxonomy" id="32644"/>
    <lineage>
        <taxon>unclassified sequences</taxon>
    </lineage>
</organism>
<name>A0A6G9W278_9ZZZZ</name>
<dbReference type="AlphaFoldDB" id="A0A6G9W278"/>
<dbReference type="GO" id="GO:0016779">
    <property type="term" value="F:nucleotidyltransferase activity"/>
    <property type="evidence" value="ECO:0007669"/>
    <property type="project" value="UniProtKB-KW"/>
</dbReference>
<keyword evidence="8" id="KW-0547">Nucleotide-binding</keyword>
<proteinExistence type="inferred from homology"/>